<dbReference type="InterPro" id="IPR036188">
    <property type="entry name" value="FAD/NAD-bd_sf"/>
</dbReference>
<evidence type="ECO:0000256" key="4">
    <source>
        <dbReference type="ARBA" id="ARBA00022827"/>
    </source>
</evidence>
<evidence type="ECO:0000313" key="6">
    <source>
        <dbReference type="EMBL" id="KAJ5540494.1"/>
    </source>
</evidence>
<organism evidence="6 7">
    <name type="scientific">Penicillium frequentans</name>
    <dbReference type="NCBI Taxonomy" id="3151616"/>
    <lineage>
        <taxon>Eukaryota</taxon>
        <taxon>Fungi</taxon>
        <taxon>Dikarya</taxon>
        <taxon>Ascomycota</taxon>
        <taxon>Pezizomycotina</taxon>
        <taxon>Eurotiomycetes</taxon>
        <taxon>Eurotiomycetidae</taxon>
        <taxon>Eurotiales</taxon>
        <taxon>Aspergillaceae</taxon>
        <taxon>Penicillium</taxon>
    </lineage>
</organism>
<evidence type="ECO:0000256" key="1">
    <source>
        <dbReference type="ARBA" id="ARBA00001974"/>
    </source>
</evidence>
<dbReference type="PANTHER" id="PTHR42877">
    <property type="entry name" value="L-ORNITHINE N(5)-MONOOXYGENASE-RELATED"/>
    <property type="match status" value="1"/>
</dbReference>
<evidence type="ECO:0000256" key="2">
    <source>
        <dbReference type="ARBA" id="ARBA00010139"/>
    </source>
</evidence>
<comment type="similarity">
    <text evidence="2">Belongs to the FAD-binding monooxygenase family.</text>
</comment>
<keyword evidence="3" id="KW-0285">Flavoprotein</keyword>
<evidence type="ECO:0000256" key="3">
    <source>
        <dbReference type="ARBA" id="ARBA00022630"/>
    </source>
</evidence>
<dbReference type="AlphaFoldDB" id="A0AAD6GEG6"/>
<evidence type="ECO:0000313" key="7">
    <source>
        <dbReference type="Proteomes" id="UP001220324"/>
    </source>
</evidence>
<dbReference type="SUPFAM" id="SSF51905">
    <property type="entry name" value="FAD/NAD(P)-binding domain"/>
    <property type="match status" value="3"/>
</dbReference>
<comment type="caution">
    <text evidence="6">The sequence shown here is derived from an EMBL/GenBank/DDBJ whole genome shotgun (WGS) entry which is preliminary data.</text>
</comment>
<protein>
    <submittedName>
        <fullName evidence="6">Sterigmatocystin biosynthesis monooxygenase</fullName>
    </submittedName>
</protein>
<accession>A0AAD6GEG6</accession>
<dbReference type="Proteomes" id="UP001220324">
    <property type="component" value="Unassembled WGS sequence"/>
</dbReference>
<dbReference type="Gene3D" id="3.50.50.60">
    <property type="entry name" value="FAD/NAD(P)-binding domain"/>
    <property type="match status" value="2"/>
</dbReference>
<dbReference type="InterPro" id="IPR020946">
    <property type="entry name" value="Flavin_mOase-like"/>
</dbReference>
<dbReference type="GO" id="GO:0004499">
    <property type="term" value="F:N,N-dimethylaniline monooxygenase activity"/>
    <property type="evidence" value="ECO:0007669"/>
    <property type="project" value="InterPro"/>
</dbReference>
<proteinExistence type="inferred from homology"/>
<sequence length="616" mass="69852">MVIQHDGKSQGHPDLPPVAAKPIESTEAYRTKCPVAYELSKLPFNHPRRLKVIVVGAGISGLSLAHAVETQQLKNVELVILEKNAGMGGTWYENRYPGCACDIPAHNYQFTWAPNPKTSSFYITAPEILEYLEDVADKFHLTKYIHTHRKVTDSRWLADKQVWQVTSKRTDGRRTVVSTANGTTEGEIGEDIVEECDVFINASGFFNNWRWPNVPGREEFRGVMAHSANYNPDVSLRGKRVAVIGNGSSGIQVTAAVQKVASHMSVYLRNPTWVTGNMASRFIPAGQTNLAYDQEQKKKWASNPKEYLQYRKDVEKELNIRFPLFIRDTAAQAGARDFTEKAMKSKLEQRPDLIERMLPTYAVGCRRPTPGAGYLEALCENNTEVVWGELDHFTEKGIRSADGTEREFDVIIAATGFDMSFVPRWPIIGDKGVNLQDEWEKNPACYLSALAQDMPNYFVYLGPGSPVGHGSLITSIERITLYISDMITKLQRENYSSFQLKPRKALAYQSQMLTWLDKTVWGDNCQSSFKNGTVTGGLHAFHPGSRLHYFELLRRHRYEDFEWTSRCTETDLEYAWFNNGFLSHELNPVEGEDVDPTWYLNQEEDILTKFVNADAF</sequence>
<dbReference type="Pfam" id="PF00743">
    <property type="entry name" value="FMO-like"/>
    <property type="match status" value="1"/>
</dbReference>
<keyword evidence="7" id="KW-1185">Reference proteome</keyword>
<evidence type="ECO:0000256" key="5">
    <source>
        <dbReference type="ARBA" id="ARBA00023002"/>
    </source>
</evidence>
<name>A0AAD6GEG6_9EURO</name>
<dbReference type="GO" id="GO:0050660">
    <property type="term" value="F:flavin adenine dinucleotide binding"/>
    <property type="evidence" value="ECO:0007669"/>
    <property type="project" value="InterPro"/>
</dbReference>
<dbReference type="InterPro" id="IPR051209">
    <property type="entry name" value="FAD-bind_Monooxygenase_sf"/>
</dbReference>
<reference evidence="6 7" key="1">
    <citation type="journal article" date="2023" name="IMA Fungus">
        <title>Comparative genomic study of the Penicillium genus elucidates a diverse pangenome and 15 lateral gene transfer events.</title>
        <authorList>
            <person name="Petersen C."/>
            <person name="Sorensen T."/>
            <person name="Nielsen M.R."/>
            <person name="Sondergaard T.E."/>
            <person name="Sorensen J.L."/>
            <person name="Fitzpatrick D.A."/>
            <person name="Frisvad J.C."/>
            <person name="Nielsen K.L."/>
        </authorList>
    </citation>
    <scope>NUCLEOTIDE SEQUENCE [LARGE SCALE GENOMIC DNA]</scope>
    <source>
        <strain evidence="6 7">IBT 35679</strain>
    </source>
</reference>
<keyword evidence="6" id="KW-0503">Monooxygenase</keyword>
<dbReference type="GO" id="GO:0050661">
    <property type="term" value="F:NADP binding"/>
    <property type="evidence" value="ECO:0007669"/>
    <property type="project" value="InterPro"/>
</dbReference>
<comment type="cofactor">
    <cofactor evidence="1">
        <name>FAD</name>
        <dbReference type="ChEBI" id="CHEBI:57692"/>
    </cofactor>
</comment>
<dbReference type="EMBL" id="JAQIZZ010000005">
    <property type="protein sequence ID" value="KAJ5540494.1"/>
    <property type="molecule type" value="Genomic_DNA"/>
</dbReference>
<keyword evidence="5" id="KW-0560">Oxidoreductase</keyword>
<gene>
    <name evidence="6" type="ORF">N7494_005570</name>
</gene>
<dbReference type="PANTHER" id="PTHR42877:SF7">
    <property type="entry name" value="FLAVIN-BINDING MONOOXYGENASE-RELATED"/>
    <property type="match status" value="1"/>
</dbReference>
<keyword evidence="4" id="KW-0274">FAD</keyword>